<dbReference type="InterPro" id="IPR036986">
    <property type="entry name" value="S4_RNA-bd_sf"/>
</dbReference>
<sequence length="729" mass="80202">MNKRSTPSGDGRGRSRDGNPRSGGQRPDRSSFRADRDGSRGGYGKQDSRGGYGRPDSRGRDGGSGSSGSRGSSGFRDSRDSRDGGHRSDRSPSGDRYSRPQSREGRPGGEGFARRDGEGYGRSEGRDRPYPRSGDDRGRSAPRDDRGYGAPRDDRGYGAPRDDRGGAPRDSRGYGSSRDDRGSRGSFGRSGDRASSRPEGGSRARYGRPDGDRGASRGYAPRNDSRYADRPRTDRPRSDRDGYGRAQGRDDFSGADRSRGDRDGYAPRDGSRGADRPRSDRDGFGRAQGRDDFSGADRSRGDRDGYAPRDDSRSADRPRTDRPRPDRDGFGRAEGRDDFSASGQRSGREGASGYERRSDRDGSRGFDRRPERDARGFGRSEGRDRGYGRPGDRDPRGSASGGDRGGFRADRGGSRRDDVQTLGGGSRGRFGRDSSRSEFRTGGGTGRSQERGRKPVASQNPFKSAKQPLRDPDFYDRDYVDERDTTEVPDGERLQKVLAQAGVASRRACEELIGEGRVTVDGQVVRRFGARVDPAKQIIHVDGKRIPTAPDLVYYALNKPIGVVSTMEDPDGRPCLKDYVQELAPRLFHVGRLDTETEGLLLLTNDGELAHRLTHPSFGVQKKYWAKVPGPVPRDLHRVLRKGIELEDGLAKVDEFHIVQEHGQQALVEVVLHEGRKHIVRRLLEETGHRVIDLARIEFGPVKLGRLKPGTVRALSLQEVGELYAAVKL</sequence>
<dbReference type="SMART" id="SM00363">
    <property type="entry name" value="S4"/>
    <property type="match status" value="1"/>
</dbReference>
<dbReference type="RefSeq" id="WP_174889785.1">
    <property type="nucleotide sequence ID" value="NZ_BAAAHM010000011.1"/>
</dbReference>
<organism evidence="9 10">
    <name type="scientific">Acrocarpospora pleiomorpha</name>
    <dbReference type="NCBI Taxonomy" id="90975"/>
    <lineage>
        <taxon>Bacteria</taxon>
        <taxon>Bacillati</taxon>
        <taxon>Actinomycetota</taxon>
        <taxon>Actinomycetes</taxon>
        <taxon>Streptosporangiales</taxon>
        <taxon>Streptosporangiaceae</taxon>
        <taxon>Acrocarpospora</taxon>
    </lineage>
</organism>
<evidence type="ECO:0000256" key="7">
    <source>
        <dbReference type="SAM" id="MobiDB-lite"/>
    </source>
</evidence>
<feature type="domain" description="RNA-binding S4" evidence="8">
    <location>
        <begin position="492"/>
        <end position="558"/>
    </location>
</feature>
<evidence type="ECO:0000256" key="5">
    <source>
        <dbReference type="PROSITE-ProRule" id="PRU00182"/>
    </source>
</evidence>
<reference evidence="9 10" key="1">
    <citation type="submission" date="2019-10" db="EMBL/GenBank/DDBJ databases">
        <title>Whole genome shotgun sequence of Acrocarpospora pleiomorpha NBRC 16267.</title>
        <authorList>
            <person name="Ichikawa N."/>
            <person name="Kimura A."/>
            <person name="Kitahashi Y."/>
            <person name="Komaki H."/>
            <person name="Oguchi A."/>
        </authorList>
    </citation>
    <scope>NUCLEOTIDE SEQUENCE [LARGE SCALE GENOMIC DNA]</scope>
    <source>
        <strain evidence="9 10">NBRC 16267</strain>
    </source>
</reference>
<dbReference type="SUPFAM" id="SSF55174">
    <property type="entry name" value="Alpha-L RNA-binding motif"/>
    <property type="match status" value="1"/>
</dbReference>
<comment type="caution">
    <text evidence="9">The sequence shown here is derived from an EMBL/GenBank/DDBJ whole genome shotgun (WGS) entry which is preliminary data.</text>
</comment>
<dbReference type="InterPro" id="IPR002942">
    <property type="entry name" value="S4_RNA-bd"/>
</dbReference>
<dbReference type="EC" id="5.4.99.-" evidence="6"/>
<dbReference type="InterPro" id="IPR020094">
    <property type="entry name" value="TruA/RsuA/RluB/E/F_N"/>
</dbReference>
<feature type="compositionally biased region" description="Basic and acidic residues" evidence="7">
    <location>
        <begin position="76"/>
        <end position="183"/>
    </location>
</feature>
<gene>
    <name evidence="9" type="ORF">Aple_007560</name>
</gene>
<dbReference type="Pfam" id="PF01479">
    <property type="entry name" value="S4"/>
    <property type="match status" value="1"/>
</dbReference>
<dbReference type="AlphaFoldDB" id="A0A5M3XE81"/>
<feature type="compositionally biased region" description="Basic and acidic residues" evidence="7">
    <location>
        <begin position="405"/>
        <end position="419"/>
    </location>
</feature>
<feature type="compositionally biased region" description="Basic and acidic residues" evidence="7">
    <location>
        <begin position="223"/>
        <end position="339"/>
    </location>
</feature>
<keyword evidence="10" id="KW-1185">Reference proteome</keyword>
<dbReference type="Pfam" id="PF00849">
    <property type="entry name" value="PseudoU_synth_2"/>
    <property type="match status" value="1"/>
</dbReference>
<dbReference type="Gene3D" id="3.30.70.1560">
    <property type="entry name" value="Alpha-L RNA-binding motif"/>
    <property type="match status" value="1"/>
</dbReference>
<dbReference type="InterPro" id="IPR006145">
    <property type="entry name" value="PsdUridine_synth_RsuA/RluA"/>
</dbReference>
<evidence type="ECO:0000313" key="10">
    <source>
        <dbReference type="Proteomes" id="UP000377595"/>
    </source>
</evidence>
<comment type="similarity">
    <text evidence="2 6">Belongs to the pseudouridine synthase RsuA family.</text>
</comment>
<dbReference type="SUPFAM" id="SSF55120">
    <property type="entry name" value="Pseudouridine synthase"/>
    <property type="match status" value="1"/>
</dbReference>
<dbReference type="InterPro" id="IPR020103">
    <property type="entry name" value="PsdUridine_synth_cat_dom_sf"/>
</dbReference>
<feature type="compositionally biased region" description="Basic and acidic residues" evidence="7">
    <location>
        <begin position="190"/>
        <end position="215"/>
    </location>
</feature>
<evidence type="ECO:0000256" key="3">
    <source>
        <dbReference type="ARBA" id="ARBA00022884"/>
    </source>
</evidence>
<feature type="compositionally biased region" description="Basic and acidic residues" evidence="7">
    <location>
        <begin position="26"/>
        <end position="39"/>
    </location>
</feature>
<dbReference type="PANTHER" id="PTHR47683:SF2">
    <property type="entry name" value="RNA-BINDING S4 DOMAIN-CONTAINING PROTEIN"/>
    <property type="match status" value="1"/>
</dbReference>
<accession>A0A5M3XE81</accession>
<keyword evidence="3 5" id="KW-0694">RNA-binding</keyword>
<evidence type="ECO:0000256" key="6">
    <source>
        <dbReference type="RuleBase" id="RU003887"/>
    </source>
</evidence>
<proteinExistence type="inferred from homology"/>
<dbReference type="InterPro" id="IPR042092">
    <property type="entry name" value="PsdUridine_s_RsuA/RluB/E/F_cat"/>
</dbReference>
<dbReference type="GO" id="GO:0120159">
    <property type="term" value="F:rRNA pseudouridine synthase activity"/>
    <property type="evidence" value="ECO:0007669"/>
    <property type="project" value="UniProtKB-ARBA"/>
</dbReference>
<dbReference type="GO" id="GO:0003723">
    <property type="term" value="F:RNA binding"/>
    <property type="evidence" value="ECO:0007669"/>
    <property type="project" value="UniProtKB-KW"/>
</dbReference>
<dbReference type="PROSITE" id="PS50889">
    <property type="entry name" value="S4"/>
    <property type="match status" value="1"/>
</dbReference>
<dbReference type="FunFam" id="3.30.70.1560:FF:000001">
    <property type="entry name" value="Pseudouridine synthase"/>
    <property type="match status" value="1"/>
</dbReference>
<dbReference type="NCBIfam" id="TIGR00093">
    <property type="entry name" value="pseudouridine synthase"/>
    <property type="match status" value="1"/>
</dbReference>
<keyword evidence="4 6" id="KW-0413">Isomerase</keyword>
<name>A0A5M3XE81_9ACTN</name>
<protein>
    <recommendedName>
        <fullName evidence="6">Pseudouridine synthase</fullName>
        <ecNumber evidence="6">5.4.99.-</ecNumber>
    </recommendedName>
</protein>
<evidence type="ECO:0000313" key="9">
    <source>
        <dbReference type="EMBL" id="GES17861.1"/>
    </source>
</evidence>
<dbReference type="FunFam" id="3.10.290.10:FF:000003">
    <property type="entry name" value="Pseudouridine synthase"/>
    <property type="match status" value="1"/>
</dbReference>
<dbReference type="EMBL" id="BLAF01000005">
    <property type="protein sequence ID" value="GES17861.1"/>
    <property type="molecule type" value="Genomic_DNA"/>
</dbReference>
<feature type="compositionally biased region" description="Basic and acidic residues" evidence="7">
    <location>
        <begin position="430"/>
        <end position="439"/>
    </location>
</feature>
<dbReference type="GO" id="GO:0005829">
    <property type="term" value="C:cytosol"/>
    <property type="evidence" value="ECO:0007669"/>
    <property type="project" value="UniProtKB-ARBA"/>
</dbReference>
<dbReference type="Proteomes" id="UP000377595">
    <property type="component" value="Unassembled WGS sequence"/>
</dbReference>
<dbReference type="GO" id="GO:0000455">
    <property type="term" value="P:enzyme-directed rRNA pseudouridine synthesis"/>
    <property type="evidence" value="ECO:0007669"/>
    <property type="project" value="UniProtKB-ARBA"/>
</dbReference>
<dbReference type="InterPro" id="IPR050343">
    <property type="entry name" value="RsuA_PseudoU_synthase"/>
</dbReference>
<dbReference type="InterPro" id="IPR000748">
    <property type="entry name" value="PsdUridine_synth_RsuA/RluB/E/F"/>
</dbReference>
<dbReference type="CDD" id="cd00165">
    <property type="entry name" value="S4"/>
    <property type="match status" value="1"/>
</dbReference>
<evidence type="ECO:0000256" key="4">
    <source>
        <dbReference type="ARBA" id="ARBA00023235"/>
    </source>
</evidence>
<evidence type="ECO:0000259" key="8">
    <source>
        <dbReference type="SMART" id="SM00363"/>
    </source>
</evidence>
<feature type="region of interest" description="Disordered" evidence="7">
    <location>
        <begin position="1"/>
        <end position="476"/>
    </location>
</feature>
<dbReference type="Gene3D" id="3.10.290.10">
    <property type="entry name" value="RNA-binding S4 domain"/>
    <property type="match status" value="1"/>
</dbReference>
<dbReference type="InterPro" id="IPR018496">
    <property type="entry name" value="PsdUridine_synth_RsuA/RluB_CS"/>
</dbReference>
<dbReference type="PANTHER" id="PTHR47683">
    <property type="entry name" value="PSEUDOURIDINE SYNTHASE FAMILY PROTEIN-RELATED"/>
    <property type="match status" value="1"/>
</dbReference>
<feature type="compositionally biased region" description="Basic and acidic residues" evidence="7">
    <location>
        <begin position="354"/>
        <end position="396"/>
    </location>
</feature>
<comment type="catalytic activity">
    <reaction evidence="1">
        <text>a uridine in RNA = a pseudouridine in RNA</text>
        <dbReference type="Rhea" id="RHEA:48348"/>
        <dbReference type="Rhea" id="RHEA-COMP:12068"/>
        <dbReference type="Rhea" id="RHEA-COMP:12069"/>
        <dbReference type="ChEBI" id="CHEBI:65314"/>
        <dbReference type="ChEBI" id="CHEBI:65315"/>
    </reaction>
</comment>
<evidence type="ECO:0000256" key="2">
    <source>
        <dbReference type="ARBA" id="ARBA00008348"/>
    </source>
</evidence>
<dbReference type="CDD" id="cd02870">
    <property type="entry name" value="PseudoU_synth_RsuA_like"/>
    <property type="match status" value="1"/>
</dbReference>
<dbReference type="PROSITE" id="PS01149">
    <property type="entry name" value="PSI_RSU"/>
    <property type="match status" value="1"/>
</dbReference>
<evidence type="ECO:0000256" key="1">
    <source>
        <dbReference type="ARBA" id="ARBA00000073"/>
    </source>
</evidence>
<dbReference type="Gene3D" id="3.30.70.580">
    <property type="entry name" value="Pseudouridine synthase I, catalytic domain, N-terminal subdomain"/>
    <property type="match status" value="1"/>
</dbReference>